<evidence type="ECO:0000313" key="4">
    <source>
        <dbReference type="Proteomes" id="UP000316167"/>
    </source>
</evidence>
<feature type="domain" description="Glycoside hydrolase family 65 C-terminal" evidence="1">
    <location>
        <begin position="463"/>
        <end position="519"/>
    </location>
</feature>
<dbReference type="Gene3D" id="1.50.10.10">
    <property type="match status" value="1"/>
</dbReference>
<proteinExistence type="predicted"/>
<dbReference type="AlphaFoldDB" id="A0A562SV09"/>
<dbReference type="InterPro" id="IPR005194">
    <property type="entry name" value="Glyco_hydro_65_C"/>
</dbReference>
<name>A0A562SV09_9BACT</name>
<comment type="caution">
    <text evidence="3">The sequence shown here is derived from an EMBL/GenBank/DDBJ whole genome shotgun (WGS) entry which is preliminary data.</text>
</comment>
<evidence type="ECO:0000259" key="2">
    <source>
        <dbReference type="Pfam" id="PF22422"/>
    </source>
</evidence>
<accession>A0A562SV09</accession>
<keyword evidence="4" id="KW-1185">Reference proteome</keyword>
<reference evidence="3 4" key="1">
    <citation type="journal article" date="2015" name="Stand. Genomic Sci.">
        <title>Genomic Encyclopedia of Bacterial and Archaeal Type Strains, Phase III: the genomes of soil and plant-associated and newly described type strains.</title>
        <authorList>
            <person name="Whitman W.B."/>
            <person name="Woyke T."/>
            <person name="Klenk H.P."/>
            <person name="Zhou Y."/>
            <person name="Lilburn T.G."/>
            <person name="Beck B.J."/>
            <person name="De Vos P."/>
            <person name="Vandamme P."/>
            <person name="Eisen J.A."/>
            <person name="Garrity G."/>
            <person name="Hugenholtz P."/>
            <person name="Kyrpides N.C."/>
        </authorList>
    </citation>
    <scope>NUCLEOTIDE SEQUENCE [LARGE SCALE GENOMIC DNA]</scope>
    <source>
        <strain evidence="3 4">CGMCC 1.7271</strain>
    </source>
</reference>
<dbReference type="InterPro" id="IPR008928">
    <property type="entry name" value="6-hairpin_glycosidase_sf"/>
</dbReference>
<organism evidence="3 4">
    <name type="scientific">Lacibacter cauensis</name>
    <dbReference type="NCBI Taxonomy" id="510947"/>
    <lineage>
        <taxon>Bacteria</taxon>
        <taxon>Pseudomonadati</taxon>
        <taxon>Bacteroidota</taxon>
        <taxon>Chitinophagia</taxon>
        <taxon>Chitinophagales</taxon>
        <taxon>Chitinophagaceae</taxon>
        <taxon>Lacibacter</taxon>
    </lineage>
</organism>
<protein>
    <recommendedName>
        <fullName evidence="5">Trehalase</fullName>
    </recommendedName>
</protein>
<dbReference type="SUPFAM" id="SSF48208">
    <property type="entry name" value="Six-hairpin glycosidases"/>
    <property type="match status" value="1"/>
</dbReference>
<dbReference type="Proteomes" id="UP000316167">
    <property type="component" value="Unassembled WGS sequence"/>
</dbReference>
<dbReference type="EMBL" id="VLLE01000002">
    <property type="protein sequence ID" value="TWI85149.1"/>
    <property type="molecule type" value="Genomic_DNA"/>
</dbReference>
<gene>
    <name evidence="3" type="ORF">IQ13_0306</name>
</gene>
<dbReference type="InterPro" id="IPR012341">
    <property type="entry name" value="6hp_glycosidase-like_sf"/>
</dbReference>
<feature type="domain" description="Mannosylglycerate hydrolase MGH1-like glycoside hydrolase" evidence="2">
    <location>
        <begin position="131"/>
        <end position="446"/>
    </location>
</feature>
<dbReference type="GO" id="GO:0005975">
    <property type="term" value="P:carbohydrate metabolic process"/>
    <property type="evidence" value="ECO:0007669"/>
    <property type="project" value="InterPro"/>
</dbReference>
<dbReference type="RefSeq" id="WP_242009480.1">
    <property type="nucleotide sequence ID" value="NZ_VLLE01000002.1"/>
</dbReference>
<evidence type="ECO:0000313" key="3">
    <source>
        <dbReference type="EMBL" id="TWI85149.1"/>
    </source>
</evidence>
<evidence type="ECO:0000259" key="1">
    <source>
        <dbReference type="Pfam" id="PF03633"/>
    </source>
</evidence>
<evidence type="ECO:0008006" key="5">
    <source>
        <dbReference type="Google" id="ProtNLM"/>
    </source>
</evidence>
<dbReference type="Pfam" id="PF22422">
    <property type="entry name" value="MGH1-like_GH"/>
    <property type="match status" value="1"/>
</dbReference>
<dbReference type="InterPro" id="IPR054491">
    <property type="entry name" value="MGH1-like_GH"/>
</dbReference>
<sequence>MLGMNFIRVMISQRSQRNRSDRSVKLFFLCAFVTLWQSSSAQQKPLILKQDQFKHYVDYFNTMEEPNIEQAIPNVKSWEWMKKNIPLFECPQQNFEEIFYYRWWTLRKHIKKTEKGFVFTEFLVQRSYADKYNLISSGLGHHIYESRWLHDKAYMDNNLQVWYRGNDGKPLKKLRFYSGWNEDAIYNRFLVNGDKNFMLDLLPDLLTNYAAWEAERKRADGLFWQYDVRDAMEETISGGRTEKNPRPSINGYMFGNAKAIAAMAAMKGDADVVALYNRKADSLKQLTQAKLWNSKHTFFEVLKEKGDTAANVKEEIGFIPWYFNLPDTQYSKAWQSLIDTKTFCAPFGITTADRSHPEFRTHGCCKCEWDGAVWPFATAQTLTGMANLLNNYQQDYLADSNYFSLLNTYVESQYYRGRPYIGEYLDEKTGYWLKGDEERSRYYNHSTFNDLIISGLVGLRPRADNTIEVNPLLPDNKWNWFCLDNVLYHGKIVTIVWDKDGLKYKKGKGLSVWVNGKKVASSLKLEKITGKM</sequence>
<dbReference type="Pfam" id="PF03633">
    <property type="entry name" value="Glyco_hydro_65C"/>
    <property type="match status" value="1"/>
</dbReference>